<feature type="compositionally biased region" description="Low complexity" evidence="1">
    <location>
        <begin position="19"/>
        <end position="36"/>
    </location>
</feature>
<dbReference type="AlphaFoldDB" id="A0AAV3Q1Z9"/>
<accession>A0AAV3Q1Z9</accession>
<evidence type="ECO:0000256" key="1">
    <source>
        <dbReference type="SAM" id="MobiDB-lite"/>
    </source>
</evidence>
<dbReference type="EMBL" id="BAABME010003077">
    <property type="protein sequence ID" value="GAA0157303.1"/>
    <property type="molecule type" value="Genomic_DNA"/>
</dbReference>
<feature type="region of interest" description="Disordered" evidence="1">
    <location>
        <begin position="1"/>
        <end position="80"/>
    </location>
</feature>
<dbReference type="Proteomes" id="UP001454036">
    <property type="component" value="Unassembled WGS sequence"/>
</dbReference>
<gene>
    <name evidence="2" type="ORF">LIER_14601</name>
</gene>
<sequence>MVILEESGFAKQAQQSYNSPSSLLHAKSASALSDLSPNSGSLAYNPKPGPPDYTQPRPYPKYGPRPHQPIYHPNRTCQQRAQHPWIAPSHGQFRIRQLVVRLINHV</sequence>
<evidence type="ECO:0000313" key="3">
    <source>
        <dbReference type="Proteomes" id="UP001454036"/>
    </source>
</evidence>
<protein>
    <submittedName>
        <fullName evidence="2">Uncharacterized protein</fullName>
    </submittedName>
</protein>
<evidence type="ECO:0000313" key="2">
    <source>
        <dbReference type="EMBL" id="GAA0157303.1"/>
    </source>
</evidence>
<proteinExistence type="predicted"/>
<name>A0AAV3Q1Z9_LITER</name>
<organism evidence="2 3">
    <name type="scientific">Lithospermum erythrorhizon</name>
    <name type="common">Purple gromwell</name>
    <name type="synonym">Lithospermum officinale var. erythrorhizon</name>
    <dbReference type="NCBI Taxonomy" id="34254"/>
    <lineage>
        <taxon>Eukaryota</taxon>
        <taxon>Viridiplantae</taxon>
        <taxon>Streptophyta</taxon>
        <taxon>Embryophyta</taxon>
        <taxon>Tracheophyta</taxon>
        <taxon>Spermatophyta</taxon>
        <taxon>Magnoliopsida</taxon>
        <taxon>eudicotyledons</taxon>
        <taxon>Gunneridae</taxon>
        <taxon>Pentapetalae</taxon>
        <taxon>asterids</taxon>
        <taxon>lamiids</taxon>
        <taxon>Boraginales</taxon>
        <taxon>Boraginaceae</taxon>
        <taxon>Boraginoideae</taxon>
        <taxon>Lithospermeae</taxon>
        <taxon>Lithospermum</taxon>
    </lineage>
</organism>
<reference evidence="2 3" key="1">
    <citation type="submission" date="2024-01" db="EMBL/GenBank/DDBJ databases">
        <title>The complete chloroplast genome sequence of Lithospermum erythrorhizon: insights into the phylogenetic relationship among Boraginaceae species and the maternal lineages of purple gromwells.</title>
        <authorList>
            <person name="Okada T."/>
            <person name="Watanabe K."/>
        </authorList>
    </citation>
    <scope>NUCLEOTIDE SEQUENCE [LARGE SCALE GENOMIC DNA]</scope>
</reference>
<keyword evidence="3" id="KW-1185">Reference proteome</keyword>
<feature type="compositionally biased region" description="Pro residues" evidence="1">
    <location>
        <begin position="47"/>
        <end position="67"/>
    </location>
</feature>
<comment type="caution">
    <text evidence="2">The sequence shown here is derived from an EMBL/GenBank/DDBJ whole genome shotgun (WGS) entry which is preliminary data.</text>
</comment>